<evidence type="ECO:0000256" key="1">
    <source>
        <dbReference type="ARBA" id="ARBA00004123"/>
    </source>
</evidence>
<evidence type="ECO:0000259" key="10">
    <source>
        <dbReference type="Pfam" id="PF24590"/>
    </source>
</evidence>
<dbReference type="Pfam" id="PF24590">
    <property type="entry name" value="DUF7615"/>
    <property type="match status" value="1"/>
</dbReference>
<dbReference type="InterPro" id="IPR056034">
    <property type="entry name" value="DUF7615"/>
</dbReference>
<feature type="region of interest" description="Disordered" evidence="7">
    <location>
        <begin position="1"/>
        <end position="25"/>
    </location>
</feature>
<keyword evidence="5" id="KW-0539">Nucleus</keyword>
<keyword evidence="4" id="KW-0862">Zinc</keyword>
<protein>
    <submittedName>
        <fullName evidence="12">LOW QUALITY PROTEIN: uncharacterized protein LOC120254425</fullName>
    </submittedName>
</protein>
<dbReference type="Pfam" id="PF23299">
    <property type="entry name" value="DUF7081"/>
    <property type="match status" value="1"/>
</dbReference>
<feature type="domain" description="DUF7615" evidence="10">
    <location>
        <begin position="371"/>
        <end position="476"/>
    </location>
</feature>
<accession>A0AB40AUS5</accession>
<dbReference type="Pfam" id="PF07227">
    <property type="entry name" value="PHD_Oberon"/>
    <property type="match status" value="1"/>
</dbReference>
<evidence type="ECO:0000256" key="5">
    <source>
        <dbReference type="ARBA" id="ARBA00023242"/>
    </source>
</evidence>
<sequence length="485" mass="55114">MAKGKKPADTDASDRSNDRMSPMKDKPLVPIAVAGCSSGEGLPYAPEDWPNPGDIWRWRVGNRKATSGHWVDRFLYAPKSLQQTTFSSRVSVEQYIKKQFPNEDVEKFFASFLWRIPAADYAPRKESSGSEDCKAGNKMCSMQTKEKTDAFVVMPCNICCGERNFCRNCCCILCCKSIDWAYEGYSYIRCEASVDEKFICGHVAHLDCARRCYLGGTVKGSINLDVEYYCRRCDNRTDLMEHMTKLFKTCQSVNSYEDIEKMLNLALSLLRESQHILAKNLRTSMELVLAKLKRGFSLEEIWKSEDIALTFTSGRRNIANNGNEITTFESLDIGRDNKERDGFRKEAGALLGGRTVTAQAQMPIYITTDHSNVSARLDEDIAKALQELKRSQESEYRFAAQRLYEQKDLLLSLYQQLEGDRSKLAHEFSLRNGNDSDALLTNILTRVDRIKEEEVKLHEMLKIGKGFGQTPKTILGLHFGMNIDE</sequence>
<evidence type="ECO:0000259" key="8">
    <source>
        <dbReference type="Pfam" id="PF07227"/>
    </source>
</evidence>
<dbReference type="PANTHER" id="PTHR33345:SF6">
    <property type="entry name" value="OS03G0747200 PROTEIN"/>
    <property type="match status" value="1"/>
</dbReference>
<dbReference type="RefSeq" id="XP_039118474.1">
    <property type="nucleotide sequence ID" value="XM_039262540.1"/>
</dbReference>
<evidence type="ECO:0000256" key="2">
    <source>
        <dbReference type="ARBA" id="ARBA00022723"/>
    </source>
</evidence>
<dbReference type="GO" id="GO:0005634">
    <property type="term" value="C:nucleus"/>
    <property type="evidence" value="ECO:0007669"/>
    <property type="project" value="UniProtKB-SubCell"/>
</dbReference>
<dbReference type="GeneID" id="120254425"/>
<keyword evidence="3" id="KW-0863">Zinc-finger</keyword>
<evidence type="ECO:0000256" key="7">
    <source>
        <dbReference type="SAM" id="MobiDB-lite"/>
    </source>
</evidence>
<dbReference type="Proteomes" id="UP001515500">
    <property type="component" value="Unplaced"/>
</dbReference>
<keyword evidence="11" id="KW-1185">Reference proteome</keyword>
<dbReference type="InterPro" id="IPR032881">
    <property type="entry name" value="Oberon-like_PHD"/>
</dbReference>
<name>A0AB40AUS5_DIOCR</name>
<proteinExistence type="predicted"/>
<evidence type="ECO:0000256" key="4">
    <source>
        <dbReference type="ARBA" id="ARBA00022833"/>
    </source>
</evidence>
<dbReference type="GO" id="GO:0008270">
    <property type="term" value="F:zinc ion binding"/>
    <property type="evidence" value="ECO:0007669"/>
    <property type="project" value="UniProtKB-KW"/>
</dbReference>
<gene>
    <name evidence="12" type="primary">LOC120254425</name>
</gene>
<evidence type="ECO:0000313" key="11">
    <source>
        <dbReference type="Proteomes" id="UP001515500"/>
    </source>
</evidence>
<feature type="domain" description="DUF7081" evidence="9">
    <location>
        <begin position="33"/>
        <end position="118"/>
    </location>
</feature>
<evidence type="ECO:0000256" key="6">
    <source>
        <dbReference type="SAM" id="Coils"/>
    </source>
</evidence>
<organism evidence="11 12">
    <name type="scientific">Dioscorea cayennensis subsp. rotundata</name>
    <name type="common">White Guinea yam</name>
    <name type="synonym">Dioscorea rotundata</name>
    <dbReference type="NCBI Taxonomy" id="55577"/>
    <lineage>
        <taxon>Eukaryota</taxon>
        <taxon>Viridiplantae</taxon>
        <taxon>Streptophyta</taxon>
        <taxon>Embryophyta</taxon>
        <taxon>Tracheophyta</taxon>
        <taxon>Spermatophyta</taxon>
        <taxon>Magnoliopsida</taxon>
        <taxon>Liliopsida</taxon>
        <taxon>Dioscoreales</taxon>
        <taxon>Dioscoreaceae</taxon>
        <taxon>Dioscorea</taxon>
    </lineage>
</organism>
<feature type="coiled-coil region" evidence="6">
    <location>
        <begin position="374"/>
        <end position="402"/>
    </location>
</feature>
<dbReference type="AlphaFoldDB" id="A0AB40AUS5"/>
<comment type="subcellular location">
    <subcellularLocation>
        <location evidence="1">Nucleus</location>
    </subcellularLocation>
</comment>
<evidence type="ECO:0000259" key="9">
    <source>
        <dbReference type="Pfam" id="PF23299"/>
    </source>
</evidence>
<dbReference type="PANTHER" id="PTHR33345">
    <property type="entry name" value="ADAPTER PROTEIN, PUTATIVE-RELATED"/>
    <property type="match status" value="1"/>
</dbReference>
<evidence type="ECO:0000313" key="12">
    <source>
        <dbReference type="RefSeq" id="XP_039118474.1"/>
    </source>
</evidence>
<evidence type="ECO:0000256" key="3">
    <source>
        <dbReference type="ARBA" id="ARBA00022771"/>
    </source>
</evidence>
<dbReference type="InterPro" id="IPR055508">
    <property type="entry name" value="DUF7081"/>
</dbReference>
<reference evidence="12" key="1">
    <citation type="submission" date="2025-08" db="UniProtKB">
        <authorList>
            <consortium name="RefSeq"/>
        </authorList>
    </citation>
    <scope>IDENTIFICATION</scope>
</reference>
<keyword evidence="6" id="KW-0175">Coiled coil</keyword>
<keyword evidence="2" id="KW-0479">Metal-binding</keyword>
<feature type="domain" description="Oberon-like PHD finger" evidence="8">
    <location>
        <begin position="136"/>
        <end position="266"/>
    </location>
</feature>